<comment type="caution">
    <text evidence="7">The sequence shown here is derived from an EMBL/GenBank/DDBJ whole genome shotgun (WGS) entry which is preliminary data.</text>
</comment>
<proteinExistence type="inferred from homology"/>
<dbReference type="PANTHER" id="PTHR21716">
    <property type="entry name" value="TRANSMEMBRANE PROTEIN"/>
    <property type="match status" value="1"/>
</dbReference>
<dbReference type="Pfam" id="PF01594">
    <property type="entry name" value="AI-2E_transport"/>
    <property type="match status" value="1"/>
</dbReference>
<evidence type="ECO:0000256" key="5">
    <source>
        <dbReference type="ARBA" id="ARBA00023136"/>
    </source>
</evidence>
<evidence type="ECO:0000313" key="8">
    <source>
        <dbReference type="Proteomes" id="UP000463224"/>
    </source>
</evidence>
<keyword evidence="5 6" id="KW-0472">Membrane</keyword>
<keyword evidence="4 6" id="KW-1133">Transmembrane helix</keyword>
<comment type="similarity">
    <text evidence="2">Belongs to the autoinducer-2 exporter (AI-2E) (TC 2.A.86) family.</text>
</comment>
<feature type="transmembrane region" description="Helical" evidence="6">
    <location>
        <begin position="77"/>
        <end position="99"/>
    </location>
</feature>
<feature type="transmembrane region" description="Helical" evidence="6">
    <location>
        <begin position="246"/>
        <end position="273"/>
    </location>
</feature>
<accession>A0A844QFL3</accession>
<evidence type="ECO:0000313" key="7">
    <source>
        <dbReference type="EMBL" id="MVA96853.1"/>
    </source>
</evidence>
<dbReference type="AlphaFoldDB" id="A0A844QFL3"/>
<feature type="transmembrane region" description="Helical" evidence="6">
    <location>
        <begin position="47"/>
        <end position="65"/>
    </location>
</feature>
<comment type="subcellular location">
    <subcellularLocation>
        <location evidence="1">Membrane</location>
        <topology evidence="1">Multi-pass membrane protein</topology>
    </subcellularLocation>
</comment>
<feature type="transmembrane region" description="Helical" evidence="6">
    <location>
        <begin position="218"/>
        <end position="240"/>
    </location>
</feature>
<feature type="transmembrane region" description="Helical" evidence="6">
    <location>
        <begin position="21"/>
        <end position="41"/>
    </location>
</feature>
<dbReference type="GO" id="GO:0055085">
    <property type="term" value="P:transmembrane transport"/>
    <property type="evidence" value="ECO:0007669"/>
    <property type="project" value="TreeGrafter"/>
</dbReference>
<evidence type="ECO:0000256" key="1">
    <source>
        <dbReference type="ARBA" id="ARBA00004141"/>
    </source>
</evidence>
<evidence type="ECO:0000256" key="6">
    <source>
        <dbReference type="SAM" id="Phobius"/>
    </source>
</evidence>
<dbReference type="InterPro" id="IPR002549">
    <property type="entry name" value="AI-2E-like"/>
</dbReference>
<reference evidence="7 8" key="1">
    <citation type="submission" date="2019-12" db="EMBL/GenBank/DDBJ databases">
        <title>Nitratireductor arenosus sp. nov., Isolated from sea sand, Jeju island, South Korea.</title>
        <authorList>
            <person name="Kim W."/>
        </authorList>
    </citation>
    <scope>NUCLEOTIDE SEQUENCE [LARGE SCALE GENOMIC DNA]</scope>
    <source>
        <strain evidence="7 8">CAU 1489</strain>
    </source>
</reference>
<gene>
    <name evidence="7" type="ORF">GN330_06270</name>
</gene>
<dbReference type="EMBL" id="WPHG01000001">
    <property type="protein sequence ID" value="MVA96853.1"/>
    <property type="molecule type" value="Genomic_DNA"/>
</dbReference>
<keyword evidence="3 6" id="KW-0812">Transmembrane</keyword>
<keyword evidence="8" id="KW-1185">Reference proteome</keyword>
<name>A0A844QFL3_9HYPH</name>
<dbReference type="PANTHER" id="PTHR21716:SF16">
    <property type="entry name" value="BLL1467 PROTEIN"/>
    <property type="match status" value="1"/>
</dbReference>
<sequence>MFEWGGYRRPASRAALDPDLLLARGAMIALLLIGLLGFVFMLVAGKFILAPLCLAIVIGLMLGPIATRLEKRGLPSWLSAAIVCLLFVALVALFAAALIGPLSYWTGELPRIWQKLQIQLAQLREPINTLRDVQNELRTVTGGSGVTVEVDEGGDVTDIAIMAPALGAQVLLFLASLFFFVATRHDIRTGIMKVVINRRLRWRTAHIFRDVETLVSRYLLSIAVINVALGIAVALVLWIIGVPSPALWGMLAMLLNFVVYIGPAIMAGLLFAVGLATFDTLAGSFVPPLAFLAVNLMEAQFVTPMVLGRTLTLNPFMVLLALAFWIWVWGPIGGFIAIPALLIAYAVFSNLVPIGPKSPR</sequence>
<dbReference type="GO" id="GO:0016020">
    <property type="term" value="C:membrane"/>
    <property type="evidence" value="ECO:0007669"/>
    <property type="project" value="UniProtKB-SubCell"/>
</dbReference>
<feature type="transmembrane region" description="Helical" evidence="6">
    <location>
        <begin position="319"/>
        <end position="348"/>
    </location>
</feature>
<dbReference type="Proteomes" id="UP000463224">
    <property type="component" value="Unassembled WGS sequence"/>
</dbReference>
<evidence type="ECO:0000256" key="3">
    <source>
        <dbReference type="ARBA" id="ARBA00022692"/>
    </source>
</evidence>
<evidence type="ECO:0000256" key="2">
    <source>
        <dbReference type="ARBA" id="ARBA00009773"/>
    </source>
</evidence>
<organism evidence="7 8">
    <name type="scientific">Nitratireductor arenosus</name>
    <dbReference type="NCBI Taxonomy" id="2682096"/>
    <lineage>
        <taxon>Bacteria</taxon>
        <taxon>Pseudomonadati</taxon>
        <taxon>Pseudomonadota</taxon>
        <taxon>Alphaproteobacteria</taxon>
        <taxon>Hyphomicrobiales</taxon>
        <taxon>Phyllobacteriaceae</taxon>
        <taxon>Nitratireductor</taxon>
    </lineage>
</organism>
<protein>
    <submittedName>
        <fullName evidence="7">AI-2E family transporter</fullName>
    </submittedName>
</protein>
<evidence type="ECO:0000256" key="4">
    <source>
        <dbReference type="ARBA" id="ARBA00022989"/>
    </source>
</evidence>
<feature type="transmembrane region" description="Helical" evidence="6">
    <location>
        <begin position="159"/>
        <end position="182"/>
    </location>
</feature>